<dbReference type="PANTHER" id="PTHR23407">
    <property type="entry name" value="ATPASE INHIBITOR/5-FORMYLTETRAHYDROFOLATE CYCLO-LIGASE"/>
    <property type="match status" value="1"/>
</dbReference>
<dbReference type="SUPFAM" id="SSF100950">
    <property type="entry name" value="NagB/RpiA/CoA transferase-like"/>
    <property type="match status" value="1"/>
</dbReference>
<keyword evidence="6" id="KW-1185">Reference proteome</keyword>
<dbReference type="Gene3D" id="3.40.50.10420">
    <property type="entry name" value="NagB/RpiA/CoA transferase-like"/>
    <property type="match status" value="1"/>
</dbReference>
<dbReference type="Pfam" id="PF01812">
    <property type="entry name" value="5-FTHF_cyc-lig"/>
    <property type="match status" value="1"/>
</dbReference>
<dbReference type="PANTHER" id="PTHR23407:SF1">
    <property type="entry name" value="5-FORMYLTETRAHYDROFOLATE CYCLO-LIGASE"/>
    <property type="match status" value="1"/>
</dbReference>
<dbReference type="InterPro" id="IPR002698">
    <property type="entry name" value="FTHF_cligase"/>
</dbReference>
<accession>A0ABT9YDH4</accession>
<comment type="catalytic activity">
    <reaction evidence="4">
        <text>(6S)-5-formyl-5,6,7,8-tetrahydrofolate + ATP = (6R)-5,10-methenyltetrahydrofolate + ADP + phosphate</text>
        <dbReference type="Rhea" id="RHEA:10488"/>
        <dbReference type="ChEBI" id="CHEBI:30616"/>
        <dbReference type="ChEBI" id="CHEBI:43474"/>
        <dbReference type="ChEBI" id="CHEBI:57455"/>
        <dbReference type="ChEBI" id="CHEBI:57457"/>
        <dbReference type="ChEBI" id="CHEBI:456216"/>
        <dbReference type="EC" id="6.3.3.2"/>
    </reaction>
</comment>
<protein>
    <recommendedName>
        <fullName evidence="4">5-formyltetrahydrofolate cyclo-ligase</fullName>
        <ecNumber evidence="4">6.3.3.2</ecNumber>
    </recommendedName>
</protein>
<dbReference type="Proteomes" id="UP001225034">
    <property type="component" value="Unassembled WGS sequence"/>
</dbReference>
<evidence type="ECO:0000256" key="3">
    <source>
        <dbReference type="ARBA" id="ARBA00022840"/>
    </source>
</evidence>
<dbReference type="PIRSF" id="PIRSF006806">
    <property type="entry name" value="FTHF_cligase"/>
    <property type="match status" value="1"/>
</dbReference>
<organism evidence="5 6">
    <name type="scientific">Alkalicoccobacillus murimartini</name>
    <dbReference type="NCBI Taxonomy" id="171685"/>
    <lineage>
        <taxon>Bacteria</taxon>
        <taxon>Bacillati</taxon>
        <taxon>Bacillota</taxon>
        <taxon>Bacilli</taxon>
        <taxon>Bacillales</taxon>
        <taxon>Bacillaceae</taxon>
        <taxon>Alkalicoccobacillus</taxon>
    </lineage>
</organism>
<reference evidence="5 6" key="1">
    <citation type="submission" date="2023-07" db="EMBL/GenBank/DDBJ databases">
        <title>Genomic Encyclopedia of Type Strains, Phase IV (KMG-IV): sequencing the most valuable type-strain genomes for metagenomic binning, comparative biology and taxonomic classification.</title>
        <authorList>
            <person name="Goeker M."/>
        </authorList>
    </citation>
    <scope>NUCLEOTIDE SEQUENCE [LARGE SCALE GENOMIC DNA]</scope>
    <source>
        <strain evidence="5 6">DSM 19154</strain>
    </source>
</reference>
<keyword evidence="4" id="KW-0479">Metal-binding</keyword>
<evidence type="ECO:0000313" key="6">
    <source>
        <dbReference type="Proteomes" id="UP001225034"/>
    </source>
</evidence>
<keyword evidence="5" id="KW-0436">Ligase</keyword>
<dbReference type="GO" id="GO:0030272">
    <property type="term" value="F:5-formyltetrahydrofolate cyclo-ligase activity"/>
    <property type="evidence" value="ECO:0007669"/>
    <property type="project" value="UniProtKB-EC"/>
</dbReference>
<dbReference type="NCBIfam" id="TIGR02727">
    <property type="entry name" value="MTHFS_bact"/>
    <property type="match status" value="1"/>
</dbReference>
<comment type="cofactor">
    <cofactor evidence="4">
        <name>Mg(2+)</name>
        <dbReference type="ChEBI" id="CHEBI:18420"/>
    </cofactor>
</comment>
<keyword evidence="4" id="KW-0460">Magnesium</keyword>
<dbReference type="InterPro" id="IPR037171">
    <property type="entry name" value="NagB/RpiA_transferase-like"/>
</dbReference>
<evidence type="ECO:0000256" key="1">
    <source>
        <dbReference type="ARBA" id="ARBA00010638"/>
    </source>
</evidence>
<name>A0ABT9YDH4_9BACI</name>
<dbReference type="EC" id="6.3.3.2" evidence="4"/>
<comment type="caution">
    <text evidence="5">The sequence shown here is derived from an EMBL/GenBank/DDBJ whole genome shotgun (WGS) entry which is preliminary data.</text>
</comment>
<dbReference type="EMBL" id="JAUSUA010000001">
    <property type="protein sequence ID" value="MDQ0205591.1"/>
    <property type="molecule type" value="Genomic_DNA"/>
</dbReference>
<comment type="similarity">
    <text evidence="1 4">Belongs to the 5-formyltetrahydrofolate cyclo-ligase family.</text>
</comment>
<keyword evidence="3 4" id="KW-0067">ATP-binding</keyword>
<sequence>MKSEKQRIRSAVLNKLSTLSMEDHQQLSELIAHTLYQQPYWKKARTVALTVSRMPEVDTEPIIDRAWQEGKKVVLPRINKETREMRFYEVDTTQQLEETIFQLREPIPSLTIHRLPSEIDLMIVPGVAFTDEGHRLGLGGGYYDRYLPYFEGTTVSLLFPEQHIDSIPIEAHDSLIHHLVSTMGVLK</sequence>
<dbReference type="RefSeq" id="WP_306979367.1">
    <property type="nucleotide sequence ID" value="NZ_JAUSUA010000001.1"/>
</dbReference>
<evidence type="ECO:0000256" key="4">
    <source>
        <dbReference type="RuleBase" id="RU361279"/>
    </source>
</evidence>
<dbReference type="InterPro" id="IPR024185">
    <property type="entry name" value="FTHF_cligase-like_sf"/>
</dbReference>
<keyword evidence="2 4" id="KW-0547">Nucleotide-binding</keyword>
<evidence type="ECO:0000313" key="5">
    <source>
        <dbReference type="EMBL" id="MDQ0205591.1"/>
    </source>
</evidence>
<evidence type="ECO:0000256" key="2">
    <source>
        <dbReference type="ARBA" id="ARBA00022741"/>
    </source>
</evidence>
<gene>
    <name evidence="5" type="ORF">J2S05_000365</name>
</gene>
<proteinExistence type="inferred from homology"/>